<dbReference type="InterPro" id="IPR004089">
    <property type="entry name" value="MCPsignal_dom"/>
</dbReference>
<dbReference type="PANTHER" id="PTHR32089:SF112">
    <property type="entry name" value="LYSOZYME-LIKE PROTEIN-RELATED"/>
    <property type="match status" value="1"/>
</dbReference>
<evidence type="ECO:0000256" key="4">
    <source>
        <dbReference type="SAM" id="Coils"/>
    </source>
</evidence>
<feature type="region of interest" description="Disordered" evidence="5">
    <location>
        <begin position="233"/>
        <end position="265"/>
    </location>
</feature>
<dbReference type="PANTHER" id="PTHR32089">
    <property type="entry name" value="METHYL-ACCEPTING CHEMOTAXIS PROTEIN MCPB"/>
    <property type="match status" value="1"/>
</dbReference>
<dbReference type="SMART" id="SM00283">
    <property type="entry name" value="MA"/>
    <property type="match status" value="1"/>
</dbReference>
<sequence length="679" mass="71772">MTEEMVEPRGASVPGRTGGRLTIRIVLLVIGGLVSAGAIAAMLWSTSASSRQATALLRSSSSETLGALITDRIRTKYSDEIEDVAREWARVQPLNQAFKDNDVARMVIEADAFFSDAAVTQGHIALVSATVLSPEMVVLAQAEKGTTDTVVKLEPVKEALAARDKAAMRQTISHMFKGADGRPLHSAIAPIGGFKAAAFLEIVTDPSAALTGIAEAVGGDVRVMDTAGNLILDDHLPKPDEEEEVADAPPTEADAAAGERTKEEPAERVLPDGFTTVHSEVLDSAGSVWAVAELDRDLSDFQDAVTDTRLNALILILGVLAVAWVVGFLLLRSVVFNPLKAIADTMIRIGKGDTDVTIPVTGRDEMGSMAEALVQLRESTIELAAMRAEEGVKAEQRRREIQDRLRTLSERLNREAESTVGEVRSSMQDLLGVADDMARSADDAVARANEVASASRSSTESTDSVVSLSEDIVRSFEEIGSMAGRSGDATKSVSDAARKATLSIEGLAEESQKIGAVVTLIQEIAEQTNLLALNATIEAARAGEAGKGFAVVASEVKSLATRTGQATEEISERIGQVQQRTESAVSDISAVGEQIAEMSEIATTIAATVQERADAATAIISHVREAADGTRRVTSEIGEVSNVSSHVGGLSAKVKDSATRAAEDVEKLNRALKKIVEES</sequence>
<dbReference type="RefSeq" id="WP_169624902.1">
    <property type="nucleotide sequence ID" value="NZ_JABBNT010000002.1"/>
</dbReference>
<organism evidence="9 10">
    <name type="scientific">Pacificispira spongiicola</name>
    <dbReference type="NCBI Taxonomy" id="2729598"/>
    <lineage>
        <taxon>Bacteria</taxon>
        <taxon>Pseudomonadati</taxon>
        <taxon>Pseudomonadota</taxon>
        <taxon>Alphaproteobacteria</taxon>
        <taxon>Rhodospirillales</taxon>
        <taxon>Rhodospirillaceae</taxon>
        <taxon>Pacificispira</taxon>
    </lineage>
</organism>
<keyword evidence="6" id="KW-0472">Membrane</keyword>
<feature type="domain" description="Methyl-accepting transducer" evidence="7">
    <location>
        <begin position="412"/>
        <end position="648"/>
    </location>
</feature>
<reference evidence="9 10" key="1">
    <citation type="submission" date="2020-04" db="EMBL/GenBank/DDBJ databases">
        <title>Rhodospirillaceae bacterium KN72 isolated from deep sea.</title>
        <authorList>
            <person name="Zhang D.-C."/>
        </authorList>
    </citation>
    <scope>NUCLEOTIDE SEQUENCE [LARGE SCALE GENOMIC DNA]</scope>
    <source>
        <strain evidence="9 10">KN72</strain>
    </source>
</reference>
<keyword evidence="4" id="KW-0175">Coiled coil</keyword>
<dbReference type="SMART" id="SM00304">
    <property type="entry name" value="HAMP"/>
    <property type="match status" value="1"/>
</dbReference>
<evidence type="ECO:0000313" key="9">
    <source>
        <dbReference type="EMBL" id="NMM44595.1"/>
    </source>
</evidence>
<evidence type="ECO:0000256" key="2">
    <source>
        <dbReference type="ARBA" id="ARBA00029447"/>
    </source>
</evidence>
<dbReference type="Gene3D" id="1.10.287.950">
    <property type="entry name" value="Methyl-accepting chemotaxis protein"/>
    <property type="match status" value="1"/>
</dbReference>
<proteinExistence type="inferred from homology"/>
<evidence type="ECO:0000256" key="3">
    <source>
        <dbReference type="PROSITE-ProRule" id="PRU00284"/>
    </source>
</evidence>
<keyword evidence="6" id="KW-1133">Transmembrane helix</keyword>
<dbReference type="Pfam" id="PF00015">
    <property type="entry name" value="MCPsignal"/>
    <property type="match status" value="1"/>
</dbReference>
<evidence type="ECO:0000259" key="7">
    <source>
        <dbReference type="PROSITE" id="PS50111"/>
    </source>
</evidence>
<dbReference type="Gene3D" id="6.10.340.10">
    <property type="match status" value="1"/>
</dbReference>
<dbReference type="GO" id="GO:0016020">
    <property type="term" value="C:membrane"/>
    <property type="evidence" value="ECO:0007669"/>
    <property type="project" value="InterPro"/>
</dbReference>
<name>A0A7Y0DZS1_9PROT</name>
<feature type="coiled-coil region" evidence="4">
    <location>
        <begin position="369"/>
        <end position="418"/>
    </location>
</feature>
<keyword evidence="6" id="KW-0812">Transmembrane</keyword>
<feature type="transmembrane region" description="Helical" evidence="6">
    <location>
        <begin position="310"/>
        <end position="331"/>
    </location>
</feature>
<gene>
    <name evidence="9" type="ORF">HH303_08890</name>
</gene>
<feature type="compositionally biased region" description="Low complexity" evidence="5">
    <location>
        <begin position="247"/>
        <end position="256"/>
    </location>
</feature>
<dbReference type="InterPro" id="IPR003660">
    <property type="entry name" value="HAMP_dom"/>
</dbReference>
<dbReference type="AlphaFoldDB" id="A0A7Y0DZS1"/>
<dbReference type="Proteomes" id="UP000539372">
    <property type="component" value="Unassembled WGS sequence"/>
</dbReference>
<dbReference type="GO" id="GO:0007165">
    <property type="term" value="P:signal transduction"/>
    <property type="evidence" value="ECO:0007669"/>
    <property type="project" value="UniProtKB-KW"/>
</dbReference>
<feature type="domain" description="HAMP" evidence="8">
    <location>
        <begin position="333"/>
        <end position="385"/>
    </location>
</feature>
<keyword evidence="1 3" id="KW-0807">Transducer</keyword>
<feature type="transmembrane region" description="Helical" evidence="6">
    <location>
        <begin position="21"/>
        <end position="44"/>
    </location>
</feature>
<evidence type="ECO:0000256" key="1">
    <source>
        <dbReference type="ARBA" id="ARBA00023224"/>
    </source>
</evidence>
<keyword evidence="10" id="KW-1185">Reference proteome</keyword>
<accession>A0A7Y0DZS1</accession>
<comment type="similarity">
    <text evidence="2">Belongs to the methyl-accepting chemotaxis (MCP) protein family.</text>
</comment>
<evidence type="ECO:0000256" key="5">
    <source>
        <dbReference type="SAM" id="MobiDB-lite"/>
    </source>
</evidence>
<dbReference type="Pfam" id="PF00672">
    <property type="entry name" value="HAMP"/>
    <property type="match status" value="1"/>
</dbReference>
<evidence type="ECO:0000313" key="10">
    <source>
        <dbReference type="Proteomes" id="UP000539372"/>
    </source>
</evidence>
<dbReference type="PROSITE" id="PS50885">
    <property type="entry name" value="HAMP"/>
    <property type="match status" value="1"/>
</dbReference>
<dbReference type="SUPFAM" id="SSF58104">
    <property type="entry name" value="Methyl-accepting chemotaxis protein (MCP) signaling domain"/>
    <property type="match status" value="1"/>
</dbReference>
<comment type="caution">
    <text evidence="9">The sequence shown here is derived from an EMBL/GenBank/DDBJ whole genome shotgun (WGS) entry which is preliminary data.</text>
</comment>
<evidence type="ECO:0000256" key="6">
    <source>
        <dbReference type="SAM" id="Phobius"/>
    </source>
</evidence>
<evidence type="ECO:0000259" key="8">
    <source>
        <dbReference type="PROSITE" id="PS50885"/>
    </source>
</evidence>
<dbReference type="PROSITE" id="PS50111">
    <property type="entry name" value="CHEMOTAXIS_TRANSDUC_2"/>
    <property type="match status" value="1"/>
</dbReference>
<dbReference type="CDD" id="cd06225">
    <property type="entry name" value="HAMP"/>
    <property type="match status" value="1"/>
</dbReference>
<protein>
    <submittedName>
        <fullName evidence="9">HAMP domain-containing protein</fullName>
    </submittedName>
</protein>
<dbReference type="EMBL" id="JABBNT010000002">
    <property type="protein sequence ID" value="NMM44595.1"/>
    <property type="molecule type" value="Genomic_DNA"/>
</dbReference>